<keyword evidence="2" id="KW-1185">Reference proteome</keyword>
<evidence type="ECO:0000313" key="2">
    <source>
        <dbReference type="Proteomes" id="UP000676917"/>
    </source>
</evidence>
<sequence>MAKIKWKTQKEIEAEKNAPRPLTDIEILGINQSEREIQEIILGRQLSDMEIRLLMGGL</sequence>
<dbReference type="AlphaFoldDB" id="A0A919X9V6"/>
<reference evidence="1" key="1">
    <citation type="submission" date="2021-03" db="EMBL/GenBank/DDBJ databases">
        <title>Antimicrobial resistance genes in bacteria isolated from Japanese honey, and their potential for conferring macrolide and lincosamide resistance in the American foulbrood pathogen Paenibacillus larvae.</title>
        <authorList>
            <person name="Okamoto M."/>
            <person name="Kumagai M."/>
            <person name="Kanamori H."/>
            <person name="Takamatsu D."/>
        </authorList>
    </citation>
    <scope>NUCLEOTIDE SEQUENCE</scope>
    <source>
        <strain evidence="1">J43TS3</strain>
    </source>
</reference>
<proteinExistence type="predicted"/>
<evidence type="ECO:0000313" key="1">
    <source>
        <dbReference type="EMBL" id="GIO27719.1"/>
    </source>
</evidence>
<name>A0A919X9V6_9BACI</name>
<dbReference type="RefSeq" id="WP_212921184.1">
    <property type="nucleotide sequence ID" value="NZ_BORP01000004.1"/>
</dbReference>
<comment type="caution">
    <text evidence="1">The sequence shown here is derived from an EMBL/GenBank/DDBJ whole genome shotgun (WGS) entry which is preliminary data.</text>
</comment>
<dbReference type="Proteomes" id="UP000676917">
    <property type="component" value="Unassembled WGS sequence"/>
</dbReference>
<accession>A0A919X9V6</accession>
<protein>
    <submittedName>
        <fullName evidence="1">Uncharacterized protein</fullName>
    </submittedName>
</protein>
<dbReference type="EMBL" id="BORP01000004">
    <property type="protein sequence ID" value="GIO27719.1"/>
    <property type="molecule type" value="Genomic_DNA"/>
</dbReference>
<gene>
    <name evidence="1" type="ORF">J43TS3_23300</name>
</gene>
<organism evidence="1 2">
    <name type="scientific">Ornithinibacillus bavariensis</name>
    <dbReference type="NCBI Taxonomy" id="545502"/>
    <lineage>
        <taxon>Bacteria</taxon>
        <taxon>Bacillati</taxon>
        <taxon>Bacillota</taxon>
        <taxon>Bacilli</taxon>
        <taxon>Bacillales</taxon>
        <taxon>Bacillaceae</taxon>
        <taxon>Ornithinibacillus</taxon>
    </lineage>
</organism>